<dbReference type="EMBL" id="BSXU01007665">
    <property type="protein sequence ID" value="GMG56465.1"/>
    <property type="molecule type" value="Genomic_DNA"/>
</dbReference>
<dbReference type="AlphaFoldDB" id="A0A9W6Z5W1"/>
<dbReference type="GO" id="GO:0007035">
    <property type="term" value="P:vacuolar acidification"/>
    <property type="evidence" value="ECO:0007669"/>
    <property type="project" value="TreeGrafter"/>
</dbReference>
<comment type="caution">
    <text evidence="1">The sequence shown here is derived from an EMBL/GenBank/DDBJ whole genome shotgun (WGS) entry which is preliminary data.</text>
</comment>
<dbReference type="GO" id="GO:0043291">
    <property type="term" value="C:RAVE complex"/>
    <property type="evidence" value="ECO:0007669"/>
    <property type="project" value="TreeGrafter"/>
</dbReference>
<dbReference type="InterPro" id="IPR036322">
    <property type="entry name" value="WD40_repeat_dom_sf"/>
</dbReference>
<dbReference type="OrthoDB" id="342131at2759"/>
<dbReference type="InterPro" id="IPR052208">
    <property type="entry name" value="DmX-like/RAVE_component"/>
</dbReference>
<protein>
    <submittedName>
        <fullName evidence="1">Unnamed protein product</fullName>
    </submittedName>
</protein>
<evidence type="ECO:0000313" key="2">
    <source>
        <dbReference type="Proteomes" id="UP001165063"/>
    </source>
</evidence>
<dbReference type="PANTHER" id="PTHR13950:SF9">
    <property type="entry name" value="RABCONNECTIN-3A"/>
    <property type="match status" value="1"/>
</dbReference>
<name>A0A9W6Z5W1_AMBMO</name>
<proteinExistence type="predicted"/>
<evidence type="ECO:0000313" key="1">
    <source>
        <dbReference type="EMBL" id="GMG56465.1"/>
    </source>
</evidence>
<dbReference type="Proteomes" id="UP001165063">
    <property type="component" value="Unassembled WGS sequence"/>
</dbReference>
<reference evidence="1" key="1">
    <citation type="submission" date="2023-04" db="EMBL/GenBank/DDBJ databases">
        <title>Ambrosiozyma monospora NBRC 1965.</title>
        <authorList>
            <person name="Ichikawa N."/>
            <person name="Sato H."/>
            <person name="Tonouchi N."/>
        </authorList>
    </citation>
    <scope>NUCLEOTIDE SEQUENCE</scope>
    <source>
        <strain evidence="1">NBRC 1965</strain>
    </source>
</reference>
<organism evidence="1 2">
    <name type="scientific">Ambrosiozyma monospora</name>
    <name type="common">Yeast</name>
    <name type="synonym">Endomycopsis monosporus</name>
    <dbReference type="NCBI Taxonomy" id="43982"/>
    <lineage>
        <taxon>Eukaryota</taxon>
        <taxon>Fungi</taxon>
        <taxon>Dikarya</taxon>
        <taxon>Ascomycota</taxon>
        <taxon>Saccharomycotina</taxon>
        <taxon>Pichiomycetes</taxon>
        <taxon>Pichiales</taxon>
        <taxon>Pichiaceae</taxon>
        <taxon>Ambrosiozyma</taxon>
    </lineage>
</organism>
<dbReference type="SUPFAM" id="SSF50978">
    <property type="entry name" value="WD40 repeat-like"/>
    <property type="match status" value="1"/>
</dbReference>
<dbReference type="Gene3D" id="2.130.10.10">
    <property type="entry name" value="YVTN repeat-like/Quinoprotein amine dehydrogenase"/>
    <property type="match status" value="1"/>
</dbReference>
<keyword evidence="2" id="KW-1185">Reference proteome</keyword>
<dbReference type="PANTHER" id="PTHR13950">
    <property type="entry name" value="RABCONNECTIN-RELATED"/>
    <property type="match status" value="1"/>
</dbReference>
<accession>A0A9W6Z5W1</accession>
<dbReference type="InterPro" id="IPR015943">
    <property type="entry name" value="WD40/YVTN_repeat-like_dom_sf"/>
</dbReference>
<gene>
    <name evidence="1" type="ORF">Amon01_000853200</name>
</gene>
<sequence>MSLSFLPGEPNRSPQCSAFVNWNLVQIIAYCSGNNLVILTKNSQHLQTLYLDEDSFVIDINRVNGKIAIAMKNRVLIYTPTVTNFYNFNFNGRKNISDLHIHWSLETEITNKRDDSKINCICWSDSCEIRDDELDSNQFFGLPDEYNSETSCELAVGSDKALSLFRFYYKSVDGEKKIHKKTLWFKLQPNPVYLVHFSPNSTAIASVGYYDKLVKVWHRVSFGIESSEFQLSYLPHPTYVTSLRWRSLPKIAKTEYTSVAPTPRPPSGLPNVDNSSLNSLKPFNSNIRIPQSLGFSEGGSLTSISANSKEHNVLYTVAADSVLRVFTTFNLDGFQVFNAGSLDLYDGVNKHKGDKKKFVYFQ</sequence>